<dbReference type="InterPro" id="IPR037185">
    <property type="entry name" value="EmrE-like"/>
</dbReference>
<keyword evidence="3 6" id="KW-0812">Transmembrane</keyword>
<evidence type="ECO:0000313" key="9">
    <source>
        <dbReference type="Proteomes" id="UP001276840"/>
    </source>
</evidence>
<comment type="subcellular location">
    <subcellularLocation>
        <location evidence="1">Cell membrane</location>
        <topology evidence="1">Multi-pass membrane protein</topology>
    </subcellularLocation>
</comment>
<feature type="transmembrane region" description="Helical" evidence="6">
    <location>
        <begin position="255"/>
        <end position="276"/>
    </location>
</feature>
<dbReference type="PANTHER" id="PTHR32322:SF18">
    <property type="entry name" value="S-ADENOSYLMETHIONINE_S-ADENOSYLHOMOCYSTEINE TRANSPORTER"/>
    <property type="match status" value="1"/>
</dbReference>
<accession>A0ABU4ZV34</accession>
<feature type="transmembrane region" description="Helical" evidence="6">
    <location>
        <begin position="193"/>
        <end position="215"/>
    </location>
</feature>
<evidence type="ECO:0000256" key="4">
    <source>
        <dbReference type="ARBA" id="ARBA00022989"/>
    </source>
</evidence>
<dbReference type="EMBL" id="JAVIJF010000047">
    <property type="protein sequence ID" value="MDX8529275.1"/>
    <property type="molecule type" value="Genomic_DNA"/>
</dbReference>
<dbReference type="SUPFAM" id="SSF103481">
    <property type="entry name" value="Multidrug resistance efflux transporter EmrE"/>
    <property type="match status" value="2"/>
</dbReference>
<feature type="transmembrane region" description="Helical" evidence="6">
    <location>
        <begin position="73"/>
        <end position="97"/>
    </location>
</feature>
<proteinExistence type="predicted"/>
<dbReference type="PANTHER" id="PTHR32322">
    <property type="entry name" value="INNER MEMBRANE TRANSPORTER"/>
    <property type="match status" value="1"/>
</dbReference>
<evidence type="ECO:0000256" key="6">
    <source>
        <dbReference type="SAM" id="Phobius"/>
    </source>
</evidence>
<keyword evidence="2" id="KW-1003">Cell membrane</keyword>
<organism evidence="8 9">
    <name type="scientific">Mesorhizobium montanum</name>
    <dbReference type="NCBI Taxonomy" id="3072323"/>
    <lineage>
        <taxon>Bacteria</taxon>
        <taxon>Pseudomonadati</taxon>
        <taxon>Pseudomonadota</taxon>
        <taxon>Alphaproteobacteria</taxon>
        <taxon>Hyphomicrobiales</taxon>
        <taxon>Phyllobacteriaceae</taxon>
        <taxon>Mesorhizobium</taxon>
    </lineage>
</organism>
<evidence type="ECO:0000313" key="8">
    <source>
        <dbReference type="EMBL" id="MDX8529275.1"/>
    </source>
</evidence>
<keyword evidence="5 6" id="KW-0472">Membrane</keyword>
<keyword evidence="9" id="KW-1185">Reference proteome</keyword>
<evidence type="ECO:0000256" key="2">
    <source>
        <dbReference type="ARBA" id="ARBA00022475"/>
    </source>
</evidence>
<dbReference type="RefSeq" id="WP_320237144.1">
    <property type="nucleotide sequence ID" value="NZ_JAVIJF010000047.1"/>
</dbReference>
<dbReference type="Pfam" id="PF00892">
    <property type="entry name" value="EamA"/>
    <property type="match status" value="2"/>
</dbReference>
<keyword evidence="4 6" id="KW-1133">Transmembrane helix</keyword>
<evidence type="ECO:0000256" key="5">
    <source>
        <dbReference type="ARBA" id="ARBA00023136"/>
    </source>
</evidence>
<protein>
    <submittedName>
        <fullName evidence="8">DMT family transporter</fullName>
    </submittedName>
</protein>
<dbReference type="InterPro" id="IPR000620">
    <property type="entry name" value="EamA_dom"/>
</dbReference>
<feature type="domain" description="EamA" evidence="7">
    <location>
        <begin position="163"/>
        <end position="299"/>
    </location>
</feature>
<sequence length="307" mass="32464">MQDGGKAKANNWTTNAKLATGMALFGSATPISKIVASAMPVFVASTLRVAIGALVLFPFIARDWHDIGKLSRRDWLLVTAIALFGMFGFSVLMLYGMGMVPGTVGATVMSTTPAVTSTASIALLKDKPTWRKIAAVTLAVGGVLILQLGQIGEGDTAGNSLLLGSTLVFGAVCCETIYTLVGKKASETIDPVLVAFLAAAIAVPVFIPFAIWQWQDFQLRHVTAADWLALVWYGAGTLALGSWFWYSGVSRAEGAVAAGFMGVMPASALILSYLLLDEPFRPIHLIGFAFVFLSVLLIAWENAKTGG</sequence>
<reference evidence="8 9" key="1">
    <citation type="submission" date="2023-08" db="EMBL/GenBank/DDBJ databases">
        <title>Implementing the SeqCode for naming new Mesorhizobium species isolated from Vachellia karroo root nodules.</title>
        <authorList>
            <person name="Van Lill M."/>
        </authorList>
    </citation>
    <scope>NUCLEOTIDE SEQUENCE [LARGE SCALE GENOMIC DNA]</scope>
    <source>
        <strain evidence="8 9">MSK 1335</strain>
    </source>
</reference>
<feature type="transmembrane region" description="Helical" evidence="6">
    <location>
        <begin position="161"/>
        <end position="181"/>
    </location>
</feature>
<dbReference type="InterPro" id="IPR050638">
    <property type="entry name" value="AA-Vitamin_Transporters"/>
</dbReference>
<feature type="transmembrane region" description="Helical" evidence="6">
    <location>
        <begin position="34"/>
        <end position="61"/>
    </location>
</feature>
<dbReference type="Proteomes" id="UP001276840">
    <property type="component" value="Unassembled WGS sequence"/>
</dbReference>
<feature type="domain" description="EamA" evidence="7">
    <location>
        <begin position="20"/>
        <end position="146"/>
    </location>
</feature>
<comment type="caution">
    <text evidence="8">The sequence shown here is derived from an EMBL/GenBank/DDBJ whole genome shotgun (WGS) entry which is preliminary data.</text>
</comment>
<feature type="transmembrane region" description="Helical" evidence="6">
    <location>
        <begin position="103"/>
        <end position="124"/>
    </location>
</feature>
<evidence type="ECO:0000256" key="1">
    <source>
        <dbReference type="ARBA" id="ARBA00004651"/>
    </source>
</evidence>
<feature type="transmembrane region" description="Helical" evidence="6">
    <location>
        <begin position="227"/>
        <end position="246"/>
    </location>
</feature>
<gene>
    <name evidence="8" type="ORF">RFM68_33120</name>
</gene>
<evidence type="ECO:0000259" key="7">
    <source>
        <dbReference type="Pfam" id="PF00892"/>
    </source>
</evidence>
<dbReference type="Gene3D" id="1.10.3730.20">
    <property type="match status" value="1"/>
</dbReference>
<name>A0ABU4ZV34_9HYPH</name>
<evidence type="ECO:0000256" key="3">
    <source>
        <dbReference type="ARBA" id="ARBA00022692"/>
    </source>
</evidence>
<feature type="transmembrane region" description="Helical" evidence="6">
    <location>
        <begin position="282"/>
        <end position="300"/>
    </location>
</feature>